<dbReference type="Pfam" id="PF10058">
    <property type="entry name" value="Zn_ribbon_10"/>
    <property type="match status" value="1"/>
</dbReference>
<keyword evidence="1" id="KW-0479">Metal-binding</keyword>
<evidence type="ECO:0000256" key="2">
    <source>
        <dbReference type="SAM" id="MobiDB-lite"/>
    </source>
</evidence>
<feature type="transmembrane region" description="Helical" evidence="1">
    <location>
        <begin position="46"/>
        <end position="66"/>
    </location>
</feature>
<dbReference type="GO" id="GO:0098826">
    <property type="term" value="C:endoplasmic reticulum tubular network membrane"/>
    <property type="evidence" value="ECO:0007669"/>
    <property type="project" value="UniProtKB-UniRule"/>
</dbReference>
<dbReference type="HOGENOM" id="CLU_043850_1_0_1"/>
<organism evidence="4 5">
    <name type="scientific">Sphaerobolus stellatus (strain SS14)</name>
    <dbReference type="NCBI Taxonomy" id="990650"/>
    <lineage>
        <taxon>Eukaryota</taxon>
        <taxon>Fungi</taxon>
        <taxon>Dikarya</taxon>
        <taxon>Basidiomycota</taxon>
        <taxon>Agaricomycotina</taxon>
        <taxon>Agaricomycetes</taxon>
        <taxon>Phallomycetidae</taxon>
        <taxon>Geastrales</taxon>
        <taxon>Sphaerobolaceae</taxon>
        <taxon>Sphaerobolus</taxon>
    </lineage>
</organism>
<dbReference type="GO" id="GO:0008270">
    <property type="term" value="F:zinc ion binding"/>
    <property type="evidence" value="ECO:0007669"/>
    <property type="project" value="UniProtKB-KW"/>
</dbReference>
<dbReference type="PANTHER" id="PTHR22166:SF12">
    <property type="entry name" value="ENDOPLASMIC RETICULUM JUNCTION FORMATION PROTEIN LUNAPARK"/>
    <property type="match status" value="1"/>
</dbReference>
<evidence type="ECO:0000313" key="5">
    <source>
        <dbReference type="Proteomes" id="UP000054279"/>
    </source>
</evidence>
<feature type="compositionally biased region" description="Polar residues" evidence="2">
    <location>
        <begin position="207"/>
        <end position="218"/>
    </location>
</feature>
<dbReference type="OrthoDB" id="1725934at2759"/>
<feature type="region of interest" description="Disordered" evidence="2">
    <location>
        <begin position="293"/>
        <end position="390"/>
    </location>
</feature>
<keyword evidence="1" id="KW-0256">Endoplasmic reticulum</keyword>
<keyword evidence="1" id="KW-0812">Transmembrane</keyword>
<comment type="domain">
    <text evidence="1">The C4-type zinc finger motif is necessary both for its ER three-way tubular junction localization and formation.</text>
</comment>
<keyword evidence="1" id="KW-1133">Transmembrane helix</keyword>
<gene>
    <name evidence="4" type="ORF">M422DRAFT_52067</name>
</gene>
<comment type="similarity">
    <text evidence="1">Belongs to the lunapark family.</text>
</comment>
<proteinExistence type="inferred from homology"/>
<feature type="domain" description="Lunapark zinc ribbon" evidence="3">
    <location>
        <begin position="226"/>
        <end position="283"/>
    </location>
</feature>
<feature type="compositionally biased region" description="Basic and acidic residues" evidence="2">
    <location>
        <begin position="349"/>
        <end position="360"/>
    </location>
</feature>
<dbReference type="PANTHER" id="PTHR22166">
    <property type="entry name" value="ENDOPLASMIC RETICULUM JUNCTION FORMATION PROTEIN LUNAPARK"/>
    <property type="match status" value="1"/>
</dbReference>
<dbReference type="Proteomes" id="UP000054279">
    <property type="component" value="Unassembled WGS sequence"/>
</dbReference>
<dbReference type="EMBL" id="KN837201">
    <property type="protein sequence ID" value="KIJ34298.1"/>
    <property type="molecule type" value="Genomic_DNA"/>
</dbReference>
<feature type="region of interest" description="Disordered" evidence="2">
    <location>
        <begin position="145"/>
        <end position="223"/>
    </location>
</feature>
<feature type="compositionally biased region" description="Low complexity" evidence="2">
    <location>
        <begin position="178"/>
        <end position="201"/>
    </location>
</feature>
<dbReference type="InterPro" id="IPR040115">
    <property type="entry name" value="Lnp"/>
</dbReference>
<keyword evidence="5" id="KW-1185">Reference proteome</keyword>
<feature type="transmembrane region" description="Helical" evidence="1">
    <location>
        <begin position="78"/>
        <end position="98"/>
    </location>
</feature>
<feature type="compositionally biased region" description="Low complexity" evidence="2">
    <location>
        <begin position="293"/>
        <end position="311"/>
    </location>
</feature>
<protein>
    <recommendedName>
        <fullName evidence="1">Endoplasmic reticulum junction formation protein lunapark</fullName>
    </recommendedName>
</protein>
<sequence>MALFSWFSKKKTDEDYEQILASLALSIQKRQTRLSELRLRERRSTLLVTAWTFAAWAVYVALWWAGVIGKRSRALRGALWGMPVVLGPIVILFTRRIVQLWYTRKGNAEEKTLKELMVQQRNKLEEIKKKTNYYSTKSLLDRYDESAAGSKSANGPPSPRRGPTSPVQPSQPGLRQRQPQGASAPNGAQGAPNGAQGAPQTPERPTGQAQAFSPTVQSFPPPRKQWYDKLADAILGDDTAGAASSPASRYALICERCFTHNGLVTEAQWEDAQYLCPKCGHFNMSARAKKATMQQAAPAPSTAASVQSTPSAMPPSALVSQIPREPSVSSLRSHEPAHKSPLSESTVMVEKEDAEEKKVQGYEVTEDAEEKKVQGYEVTEDASTRMDVDS</sequence>
<evidence type="ECO:0000256" key="1">
    <source>
        <dbReference type="RuleBase" id="RU367073"/>
    </source>
</evidence>
<dbReference type="AlphaFoldDB" id="A0A0C9TVA9"/>
<dbReference type="GO" id="GO:0071788">
    <property type="term" value="P:endoplasmic reticulum tubular network maintenance"/>
    <property type="evidence" value="ECO:0007669"/>
    <property type="project" value="UniProtKB-UniRule"/>
</dbReference>
<keyword evidence="1" id="KW-0472">Membrane</keyword>
<evidence type="ECO:0000313" key="4">
    <source>
        <dbReference type="EMBL" id="KIJ34298.1"/>
    </source>
</evidence>
<dbReference type="InterPro" id="IPR019273">
    <property type="entry name" value="Lunapark_Znf"/>
</dbReference>
<comment type="subcellular location">
    <subcellularLocation>
        <location evidence="1">Endoplasmic reticulum membrane</location>
        <topology evidence="1">Multi-pass membrane protein</topology>
    </subcellularLocation>
</comment>
<keyword evidence="1" id="KW-0862">Zinc</keyword>
<name>A0A0C9TVA9_SPHS4</name>
<keyword evidence="1" id="KW-0863">Zinc-finger</keyword>
<evidence type="ECO:0000259" key="3">
    <source>
        <dbReference type="Pfam" id="PF10058"/>
    </source>
</evidence>
<accession>A0A0C9TVA9</accession>
<reference evidence="4 5" key="1">
    <citation type="submission" date="2014-06" db="EMBL/GenBank/DDBJ databases">
        <title>Evolutionary Origins and Diversification of the Mycorrhizal Mutualists.</title>
        <authorList>
            <consortium name="DOE Joint Genome Institute"/>
            <consortium name="Mycorrhizal Genomics Consortium"/>
            <person name="Kohler A."/>
            <person name="Kuo A."/>
            <person name="Nagy L.G."/>
            <person name="Floudas D."/>
            <person name="Copeland A."/>
            <person name="Barry K.W."/>
            <person name="Cichocki N."/>
            <person name="Veneault-Fourrey C."/>
            <person name="LaButti K."/>
            <person name="Lindquist E.A."/>
            <person name="Lipzen A."/>
            <person name="Lundell T."/>
            <person name="Morin E."/>
            <person name="Murat C."/>
            <person name="Riley R."/>
            <person name="Ohm R."/>
            <person name="Sun H."/>
            <person name="Tunlid A."/>
            <person name="Henrissat B."/>
            <person name="Grigoriev I.V."/>
            <person name="Hibbett D.S."/>
            <person name="Martin F."/>
        </authorList>
    </citation>
    <scope>NUCLEOTIDE SEQUENCE [LARGE SCALE GENOMIC DNA]</scope>
    <source>
        <strain evidence="4 5">SS14</strain>
    </source>
</reference>
<dbReference type="GO" id="GO:1903373">
    <property type="term" value="P:positive regulation of endoplasmic reticulum tubular network organization"/>
    <property type="evidence" value="ECO:0007669"/>
    <property type="project" value="UniProtKB-UniRule"/>
</dbReference>
<comment type="function">
    <text evidence="1">Plays a role in determining ER morphology.</text>
</comment>